<protein>
    <submittedName>
        <fullName evidence="3">Potassium transporter</fullName>
    </submittedName>
</protein>
<dbReference type="GeneID" id="89931625"/>
<evidence type="ECO:0000256" key="1">
    <source>
        <dbReference type="SAM" id="MobiDB-lite"/>
    </source>
</evidence>
<feature type="transmembrane region" description="Helical" evidence="2">
    <location>
        <begin position="228"/>
        <end position="253"/>
    </location>
</feature>
<proteinExistence type="predicted"/>
<comment type="caution">
    <text evidence="3">The sequence shown here is derived from an EMBL/GenBank/DDBJ whole genome shotgun (WGS) entry which is preliminary data.</text>
</comment>
<feature type="transmembrane region" description="Helical" evidence="2">
    <location>
        <begin position="37"/>
        <end position="63"/>
    </location>
</feature>
<dbReference type="GO" id="GO:0005886">
    <property type="term" value="C:plasma membrane"/>
    <property type="evidence" value="ECO:0007669"/>
    <property type="project" value="InterPro"/>
</dbReference>
<dbReference type="GO" id="GO:0015079">
    <property type="term" value="F:potassium ion transmembrane transporter activity"/>
    <property type="evidence" value="ECO:0007669"/>
    <property type="project" value="InterPro"/>
</dbReference>
<feature type="compositionally biased region" description="Polar residues" evidence="1">
    <location>
        <begin position="628"/>
        <end position="638"/>
    </location>
</feature>
<dbReference type="PANTHER" id="PTHR36424">
    <property type="entry name" value="PHEROMONE-REGULATED MEMBRANE PROTEIN 6"/>
    <property type="match status" value="1"/>
</dbReference>
<feature type="compositionally biased region" description="Polar residues" evidence="1">
    <location>
        <begin position="559"/>
        <end position="580"/>
    </location>
</feature>
<dbReference type="InterPro" id="IPR031606">
    <property type="entry name" value="Kch1/2"/>
</dbReference>
<accession>A0AAV9NZE7</accession>
<name>A0AAV9NZE7_9PEZI</name>
<keyword evidence="2" id="KW-1133">Transmembrane helix</keyword>
<feature type="compositionally biased region" description="Polar residues" evidence="1">
    <location>
        <begin position="423"/>
        <end position="432"/>
    </location>
</feature>
<sequence length="692" mass="77001">MGCFGGEREKGPPEHKQKWEFINLSDFKSRSCWTPIAYFWLWCMAFVSIAVYGVDTFTAVNLLVFDKWSSQVDPWIPFQYSKWIFAICILLSWALCIYEWLRAIRVIKRGGVAASYMDPLGASLQSMRPKGWKRFLVFTELTKSKKGTDYVAFFVYFAFQGALRVIICEGPRQVVNGLTIGSLFESKLINQKATQDKEPLDQFFLNIKALADENLQQVLILGSMLFTLIIWIFSAICLAIAAILYLVFLWHYIPQRDGRLRIYCRRKIDRRLERIVEERTRDAIEEENKQKEKEEWKAEMKRQKTGELAPPAPPKIARQPTLPQLGETPKLEQEAKMSEGGLQRQDTSTTVSTLPRYTSRPSTSQGMQRQPTVPDLASGGDRPTMSRNASGWSEVSCESDAPLLPNAGYAGEGGRASPAPTYYSRQDSNASFNRRPAPGRNMSQSTQASQRSFTPVSRVNTPGSERSFTPMNQRPPMPGVRFPVRSNTGFSFDRDQRSASSPISPPDVYGRPMVPTMRSATEPPRASGLSREDSNTSYFNRPVAGTPAPGIERKPTFGSLHSHNSSFSRPIPRNPSQASSFHRPCSPENAPPATNSYEMTSQPSYTPAPRATSGAGGYVAFNPGMHKASSTPAPQQAQGVPPRAATAPNSNRLTTGYADILDDYGGGEEDRGPPPRSYTAGPAHTPGWQGRF</sequence>
<dbReference type="AlphaFoldDB" id="A0AAV9NZE7"/>
<feature type="transmembrane region" description="Helical" evidence="2">
    <location>
        <begin position="83"/>
        <end position="101"/>
    </location>
</feature>
<gene>
    <name evidence="3" type="primary">KCH1</name>
    <name evidence="3" type="ORF">LTR77_010296</name>
</gene>
<evidence type="ECO:0000313" key="4">
    <source>
        <dbReference type="Proteomes" id="UP001337655"/>
    </source>
</evidence>
<feature type="compositionally biased region" description="Polar residues" evidence="1">
    <location>
        <begin position="344"/>
        <end position="371"/>
    </location>
</feature>
<keyword evidence="2" id="KW-0472">Membrane</keyword>
<evidence type="ECO:0000256" key="2">
    <source>
        <dbReference type="SAM" id="Phobius"/>
    </source>
</evidence>
<feature type="compositionally biased region" description="Polar residues" evidence="1">
    <location>
        <begin position="441"/>
        <end position="472"/>
    </location>
</feature>
<keyword evidence="4" id="KW-1185">Reference proteome</keyword>
<keyword evidence="2" id="KW-0812">Transmembrane</keyword>
<dbReference type="EMBL" id="JAVRRT010000022">
    <property type="protein sequence ID" value="KAK5163902.1"/>
    <property type="molecule type" value="Genomic_DNA"/>
</dbReference>
<dbReference type="RefSeq" id="XP_064654266.1">
    <property type="nucleotide sequence ID" value="XM_064807519.1"/>
</dbReference>
<organism evidence="3 4">
    <name type="scientific">Saxophila tyrrhenica</name>
    <dbReference type="NCBI Taxonomy" id="1690608"/>
    <lineage>
        <taxon>Eukaryota</taxon>
        <taxon>Fungi</taxon>
        <taxon>Dikarya</taxon>
        <taxon>Ascomycota</taxon>
        <taxon>Pezizomycotina</taxon>
        <taxon>Dothideomycetes</taxon>
        <taxon>Dothideomycetidae</taxon>
        <taxon>Mycosphaerellales</taxon>
        <taxon>Extremaceae</taxon>
        <taxon>Saxophila</taxon>
    </lineage>
</organism>
<dbReference type="Pfam" id="PF16944">
    <property type="entry name" value="KCH"/>
    <property type="match status" value="1"/>
</dbReference>
<feature type="compositionally biased region" description="Basic and acidic residues" evidence="1">
    <location>
        <begin position="284"/>
        <end position="305"/>
    </location>
</feature>
<feature type="region of interest" description="Disordered" evidence="1">
    <location>
        <begin position="284"/>
        <end position="692"/>
    </location>
</feature>
<reference evidence="3 4" key="1">
    <citation type="submission" date="2023-08" db="EMBL/GenBank/DDBJ databases">
        <title>Black Yeasts Isolated from many extreme environments.</title>
        <authorList>
            <person name="Coleine C."/>
            <person name="Stajich J.E."/>
            <person name="Selbmann L."/>
        </authorList>
    </citation>
    <scope>NUCLEOTIDE SEQUENCE [LARGE SCALE GENOMIC DNA]</scope>
    <source>
        <strain evidence="3 4">CCFEE 5935</strain>
    </source>
</reference>
<feature type="compositionally biased region" description="Polar residues" evidence="1">
    <location>
        <begin position="592"/>
        <end position="605"/>
    </location>
</feature>
<dbReference type="Proteomes" id="UP001337655">
    <property type="component" value="Unassembled WGS sequence"/>
</dbReference>
<evidence type="ECO:0000313" key="3">
    <source>
        <dbReference type="EMBL" id="KAK5163902.1"/>
    </source>
</evidence>
<dbReference type="PANTHER" id="PTHR36424:SF1">
    <property type="entry name" value="LOW AFFINITY K(+) TRANSPORTER 1-RELATED"/>
    <property type="match status" value="1"/>
</dbReference>